<accession>A0A1M5CG48</accession>
<reference evidence="2" key="1">
    <citation type="submission" date="2016-11" db="EMBL/GenBank/DDBJ databases">
        <authorList>
            <person name="Varghese N."/>
            <person name="Submissions S."/>
        </authorList>
    </citation>
    <scope>NUCLEOTIDE SEQUENCE [LARGE SCALE GENOMIC DNA]</scope>
    <source>
        <strain evidence="2">DSM 45627</strain>
    </source>
</reference>
<protein>
    <submittedName>
        <fullName evidence="1">Uncharacterized protein</fullName>
    </submittedName>
</protein>
<dbReference type="Proteomes" id="UP000186132">
    <property type="component" value="Unassembled WGS sequence"/>
</dbReference>
<sequence>MDEERARRVRPRWPVLTRTTLQLMPTLLPDVSSDPATLPRIRSQRHLDLVERTSGATDWSSRALHACLDHLLVSTVTEASRVWVVDAWPDHDDALCIVYRPPHDEGRVVGLRRRRRDAVEPSDWRIGDMTTWGYDMDPDVDPVRFGWNVADFDVGEPLGYVTTVLRYDVADIGWWGNLDDELPRPPAGR</sequence>
<dbReference type="AlphaFoldDB" id="A0A1M5CG48"/>
<proteinExistence type="predicted"/>
<gene>
    <name evidence="1" type="ORF">SAMN05443575_0223</name>
</gene>
<evidence type="ECO:0000313" key="2">
    <source>
        <dbReference type="Proteomes" id="UP000186132"/>
    </source>
</evidence>
<dbReference type="OrthoDB" id="4571565at2"/>
<keyword evidence="2" id="KW-1185">Reference proteome</keyword>
<dbReference type="RefSeq" id="WP_073384907.1">
    <property type="nucleotide sequence ID" value="NZ_FQVU01000001.1"/>
</dbReference>
<organism evidence="1 2">
    <name type="scientific">Jatrophihabitans endophyticus</name>
    <dbReference type="NCBI Taxonomy" id="1206085"/>
    <lineage>
        <taxon>Bacteria</taxon>
        <taxon>Bacillati</taxon>
        <taxon>Actinomycetota</taxon>
        <taxon>Actinomycetes</taxon>
        <taxon>Jatrophihabitantales</taxon>
        <taxon>Jatrophihabitantaceae</taxon>
        <taxon>Jatrophihabitans</taxon>
    </lineage>
</organism>
<name>A0A1M5CG48_9ACTN</name>
<dbReference type="STRING" id="1206085.SAMN05443575_0223"/>
<dbReference type="EMBL" id="FQVU01000001">
    <property type="protein sequence ID" value="SHF53392.1"/>
    <property type="molecule type" value="Genomic_DNA"/>
</dbReference>
<evidence type="ECO:0000313" key="1">
    <source>
        <dbReference type="EMBL" id="SHF53392.1"/>
    </source>
</evidence>